<protein>
    <recommendedName>
        <fullName evidence="3">SMI1 / KNR4 family (SUKH-1)</fullName>
    </recommendedName>
</protein>
<proteinExistence type="predicted"/>
<dbReference type="OrthoDB" id="2990718at2"/>
<dbReference type="AlphaFoldDB" id="A0A1I6BMU5"/>
<accession>A0A1I6BMU5</accession>
<organism evidence="1 2">
    <name type="scientific">Hymenobacter arizonensis</name>
    <name type="common">Siccationidurans arizonensis</name>
    <dbReference type="NCBI Taxonomy" id="1227077"/>
    <lineage>
        <taxon>Bacteria</taxon>
        <taxon>Pseudomonadati</taxon>
        <taxon>Bacteroidota</taxon>
        <taxon>Cytophagia</taxon>
        <taxon>Cytophagales</taxon>
        <taxon>Hymenobacteraceae</taxon>
        <taxon>Hymenobacter</taxon>
    </lineage>
</organism>
<dbReference type="RefSeq" id="WP_092678803.1">
    <property type="nucleotide sequence ID" value="NZ_FOXS01000010.1"/>
</dbReference>
<evidence type="ECO:0008006" key="3">
    <source>
        <dbReference type="Google" id="ProtNLM"/>
    </source>
</evidence>
<evidence type="ECO:0000313" key="1">
    <source>
        <dbReference type="EMBL" id="SFQ82235.1"/>
    </source>
</evidence>
<dbReference type="Proteomes" id="UP000199029">
    <property type="component" value="Unassembled WGS sequence"/>
</dbReference>
<sequence>MTLLSLADYGQYLKKEFAGVEPALVDDLLLRAAELPATEVPQVERLLNLGPFPRSFTDLLRTHDFSCFSINNAQFGGARTGSLAWLLEKNDATAFGFESFLQAVHRQGFILLANGDPFAFFLHVPTGHVTALTDELPLADMLPVAVSFQHFLQGMGTAYWAKRTQAVTEFRELARREFGEAAYPFWHDLTV</sequence>
<name>A0A1I6BMU5_HYMAR</name>
<evidence type="ECO:0000313" key="2">
    <source>
        <dbReference type="Proteomes" id="UP000199029"/>
    </source>
</evidence>
<reference evidence="2" key="1">
    <citation type="submission" date="2016-10" db="EMBL/GenBank/DDBJ databases">
        <authorList>
            <person name="Varghese N."/>
            <person name="Submissions S."/>
        </authorList>
    </citation>
    <scope>NUCLEOTIDE SEQUENCE [LARGE SCALE GENOMIC DNA]</scope>
    <source>
        <strain evidence="2">OR362-8,ATCC BAA-1266,JCM 13504</strain>
    </source>
</reference>
<keyword evidence="2" id="KW-1185">Reference proteome</keyword>
<gene>
    <name evidence="1" type="ORF">SAMN04515668_4767</name>
</gene>
<dbReference type="EMBL" id="FOXS01000010">
    <property type="protein sequence ID" value="SFQ82235.1"/>
    <property type="molecule type" value="Genomic_DNA"/>
</dbReference>